<keyword evidence="7" id="KW-1185">Reference proteome</keyword>
<comment type="caution">
    <text evidence="6">The sequence shown here is derived from an EMBL/GenBank/DDBJ whole genome shotgun (WGS) entry which is preliminary data.</text>
</comment>
<dbReference type="InterPro" id="IPR041796">
    <property type="entry name" value="Mre11_N"/>
</dbReference>
<dbReference type="CDD" id="cd00840">
    <property type="entry name" value="MPP_Mre11_N"/>
    <property type="match status" value="1"/>
</dbReference>
<sequence length="440" mass="46797">MIRFLHTADWQIGKPFGAFDAEKRGELKAERFKTVERLARLAAERACDAVLVAGDAFDDNTISDREIRRTLDAMAHFAGPWVMLPGNHDAALSVSVWTRLRRLGLPANVILADAPEPVVLLDGRLVVLPAPLVRRHEGADLTAWFDRAETPASAIRVGLAHGSVANRLPEKAESGNPIADDRADRARLDYLALGDWHGLLEIAPRTFYSGTPEPDRYPANRPGHVALVEIDAPGASPRVEAVAVSGFFWTARTVSLLGDTDALDDVLGAIDMPGRTLVDLRLSGSLPLRGRVALDERLEFWGARFFDLRVDDAGLVDEPDAEDLDRIDVAGFVRTAIDRLRERAADPADPEREAAALALRIAYVEHVRLAPAAAPRPAPGAAGLAGARAAGEVTGEPAEAGMSDAATSSGISETTTADDSDPAEPSAPASAVAVPDGGAV</sequence>
<dbReference type="EMBL" id="BMJJ01000003">
    <property type="protein sequence ID" value="GGD13023.1"/>
    <property type="molecule type" value="Genomic_DNA"/>
</dbReference>
<feature type="compositionally biased region" description="Low complexity" evidence="4">
    <location>
        <begin position="423"/>
        <end position="440"/>
    </location>
</feature>
<gene>
    <name evidence="6" type="ORF">GCM10011335_14830</name>
</gene>
<dbReference type="PANTHER" id="PTHR30337">
    <property type="entry name" value="COMPONENT OF ATP-DEPENDENT DSDNA EXONUCLEASE"/>
    <property type="match status" value="1"/>
</dbReference>
<name>A0A916XV27_9HYPH</name>
<accession>A0A916XV27</accession>
<evidence type="ECO:0000256" key="1">
    <source>
        <dbReference type="ARBA" id="ARBA00022722"/>
    </source>
</evidence>
<feature type="domain" description="Calcineurin-like phosphoesterase" evidence="5">
    <location>
        <begin position="2"/>
        <end position="94"/>
    </location>
</feature>
<reference evidence="6" key="2">
    <citation type="submission" date="2020-09" db="EMBL/GenBank/DDBJ databases">
        <authorList>
            <person name="Sun Q."/>
            <person name="Zhou Y."/>
        </authorList>
    </citation>
    <scope>NUCLEOTIDE SEQUENCE</scope>
    <source>
        <strain evidence="6">CGMCC 1.15493</strain>
    </source>
</reference>
<proteinExistence type="predicted"/>
<feature type="compositionally biased region" description="Polar residues" evidence="4">
    <location>
        <begin position="405"/>
        <end position="415"/>
    </location>
</feature>
<keyword evidence="3 6" id="KW-0269">Exonuclease</keyword>
<evidence type="ECO:0000313" key="7">
    <source>
        <dbReference type="Proteomes" id="UP000613160"/>
    </source>
</evidence>
<dbReference type="RefSeq" id="WP_244639932.1">
    <property type="nucleotide sequence ID" value="NZ_BMJJ01000003.1"/>
</dbReference>
<dbReference type="PANTHER" id="PTHR30337:SF0">
    <property type="entry name" value="NUCLEASE SBCCD SUBUNIT D"/>
    <property type="match status" value="1"/>
</dbReference>
<dbReference type="InterPro" id="IPR004843">
    <property type="entry name" value="Calcineurin-like_PHP"/>
</dbReference>
<keyword evidence="2" id="KW-0378">Hydrolase</keyword>
<dbReference type="SUPFAM" id="SSF56300">
    <property type="entry name" value="Metallo-dependent phosphatases"/>
    <property type="match status" value="1"/>
</dbReference>
<evidence type="ECO:0000256" key="4">
    <source>
        <dbReference type="SAM" id="MobiDB-lite"/>
    </source>
</evidence>
<dbReference type="InterPro" id="IPR050535">
    <property type="entry name" value="DNA_Repair-Maintenance_Comp"/>
</dbReference>
<protein>
    <submittedName>
        <fullName evidence="6">Exonuclease</fullName>
    </submittedName>
</protein>
<feature type="compositionally biased region" description="Low complexity" evidence="4">
    <location>
        <begin position="374"/>
        <end position="391"/>
    </location>
</feature>
<reference evidence="6" key="1">
    <citation type="journal article" date="2014" name="Int. J. Syst. Evol. Microbiol.">
        <title>Complete genome sequence of Corynebacterium casei LMG S-19264T (=DSM 44701T), isolated from a smear-ripened cheese.</title>
        <authorList>
            <consortium name="US DOE Joint Genome Institute (JGI-PGF)"/>
            <person name="Walter F."/>
            <person name="Albersmeier A."/>
            <person name="Kalinowski J."/>
            <person name="Ruckert C."/>
        </authorList>
    </citation>
    <scope>NUCLEOTIDE SEQUENCE</scope>
    <source>
        <strain evidence="6">CGMCC 1.15493</strain>
    </source>
</reference>
<dbReference type="GO" id="GO:0004527">
    <property type="term" value="F:exonuclease activity"/>
    <property type="evidence" value="ECO:0007669"/>
    <property type="project" value="UniProtKB-KW"/>
</dbReference>
<evidence type="ECO:0000256" key="2">
    <source>
        <dbReference type="ARBA" id="ARBA00022801"/>
    </source>
</evidence>
<dbReference type="PIRSF" id="PIRSF033093">
    <property type="entry name" value="UCP_ML1119"/>
    <property type="match status" value="1"/>
</dbReference>
<organism evidence="6 7">
    <name type="scientific">Aureimonas glaciei</name>
    <dbReference type="NCBI Taxonomy" id="1776957"/>
    <lineage>
        <taxon>Bacteria</taxon>
        <taxon>Pseudomonadati</taxon>
        <taxon>Pseudomonadota</taxon>
        <taxon>Alphaproteobacteria</taxon>
        <taxon>Hyphomicrobiales</taxon>
        <taxon>Aurantimonadaceae</taxon>
        <taxon>Aureimonas</taxon>
    </lineage>
</organism>
<keyword evidence="1" id="KW-0540">Nuclease</keyword>
<evidence type="ECO:0000313" key="6">
    <source>
        <dbReference type="EMBL" id="GGD13023.1"/>
    </source>
</evidence>
<evidence type="ECO:0000256" key="3">
    <source>
        <dbReference type="ARBA" id="ARBA00022839"/>
    </source>
</evidence>
<evidence type="ECO:0000259" key="5">
    <source>
        <dbReference type="Pfam" id="PF00149"/>
    </source>
</evidence>
<dbReference type="InterPro" id="IPR014577">
    <property type="entry name" value="UCP033093_metalloPase"/>
</dbReference>
<feature type="region of interest" description="Disordered" evidence="4">
    <location>
        <begin position="374"/>
        <end position="440"/>
    </location>
</feature>
<dbReference type="InterPro" id="IPR029052">
    <property type="entry name" value="Metallo-depent_PP-like"/>
</dbReference>
<dbReference type="Pfam" id="PF00149">
    <property type="entry name" value="Metallophos"/>
    <property type="match status" value="1"/>
</dbReference>
<dbReference type="AlphaFoldDB" id="A0A916XV27"/>
<dbReference type="Proteomes" id="UP000613160">
    <property type="component" value="Unassembled WGS sequence"/>
</dbReference>
<dbReference type="Gene3D" id="3.60.21.10">
    <property type="match status" value="1"/>
</dbReference>